<dbReference type="EMBL" id="DRTU01000218">
    <property type="protein sequence ID" value="HHI00863.1"/>
    <property type="molecule type" value="Genomic_DNA"/>
</dbReference>
<dbReference type="InterPro" id="IPR033980">
    <property type="entry name" value="MPG_Pase_thermophiles"/>
</dbReference>
<dbReference type="AlphaFoldDB" id="A0A7C5NSY6"/>
<organism evidence="5">
    <name type="scientific">Thermococcus litoralis</name>
    <dbReference type="NCBI Taxonomy" id="2265"/>
    <lineage>
        <taxon>Archaea</taxon>
        <taxon>Methanobacteriati</taxon>
        <taxon>Methanobacteriota</taxon>
        <taxon>Thermococci</taxon>
        <taxon>Thermococcales</taxon>
        <taxon>Thermococcaceae</taxon>
        <taxon>Thermococcus</taxon>
    </lineage>
</organism>
<proteinExistence type="predicted"/>
<evidence type="ECO:0000313" key="5">
    <source>
        <dbReference type="EMBL" id="HHI00863.1"/>
    </source>
</evidence>
<dbReference type="NCBIfam" id="TIGR01484">
    <property type="entry name" value="HAD-SF-IIB"/>
    <property type="match status" value="1"/>
</dbReference>
<dbReference type="InterPro" id="IPR023214">
    <property type="entry name" value="HAD_sf"/>
</dbReference>
<evidence type="ECO:0000256" key="2">
    <source>
        <dbReference type="ARBA" id="ARBA00022801"/>
    </source>
</evidence>
<dbReference type="PANTHER" id="PTHR10000">
    <property type="entry name" value="PHOSPHOSERINE PHOSPHATASE"/>
    <property type="match status" value="1"/>
</dbReference>
<dbReference type="Pfam" id="PF08282">
    <property type="entry name" value="Hydrolase_3"/>
    <property type="match status" value="1"/>
</dbReference>
<dbReference type="Gene3D" id="3.40.50.1000">
    <property type="entry name" value="HAD superfamily/HAD-like"/>
    <property type="match status" value="1"/>
</dbReference>
<keyword evidence="3" id="KW-0460">Magnesium</keyword>
<evidence type="ECO:0000256" key="3">
    <source>
        <dbReference type="ARBA" id="ARBA00022842"/>
    </source>
</evidence>
<evidence type="ECO:0000256" key="4">
    <source>
        <dbReference type="NCBIfam" id="TIGR02461"/>
    </source>
</evidence>
<dbReference type="NCBIfam" id="TIGR02461">
    <property type="entry name" value="osmo_MPG_phos"/>
    <property type="match status" value="1"/>
</dbReference>
<dbReference type="GO" id="GO:0000287">
    <property type="term" value="F:magnesium ion binding"/>
    <property type="evidence" value="ECO:0007669"/>
    <property type="project" value="TreeGrafter"/>
</dbReference>
<sequence>MKIILLDLDKTLIGEDYSPEPAKKIVNFLKEKGFRIIFNSSKTKTEQEYYRRALNVTDPFIVENGSAIYIPKGYFNFDFPHSREEGHYYVIELGTRYEIIRKVLDEIGEHFGLKYYGNSTIEEIIEFTALPKELAEFAMKREYSETIFKWEREGFQKYIEQRNLKITKGSRFYTVTGDTNKGKAAKMLIGLYSKIEKVESYAVGDGENDIPMLEVVDHPFAINLPYKRAKNIKTIKELMEVIG</sequence>
<dbReference type="GO" id="GO:0050531">
    <property type="term" value="F:mannosyl-3-phosphoglycerate phosphatase activity"/>
    <property type="evidence" value="ECO:0007669"/>
    <property type="project" value="UniProtKB-UniRule"/>
</dbReference>
<dbReference type="SUPFAM" id="SSF56784">
    <property type="entry name" value="HAD-like"/>
    <property type="match status" value="1"/>
</dbReference>
<dbReference type="InterPro" id="IPR006381">
    <property type="entry name" value="HAD-SF-IIB-MPGP"/>
</dbReference>
<dbReference type="GO" id="GO:0005829">
    <property type="term" value="C:cytosol"/>
    <property type="evidence" value="ECO:0007669"/>
    <property type="project" value="TreeGrafter"/>
</dbReference>
<reference evidence="5" key="1">
    <citation type="journal article" date="2020" name="mSystems">
        <title>Genome- and Community-Level Interaction Insights into Carbon Utilization and Element Cycling Functions of Hydrothermarchaeota in Hydrothermal Sediment.</title>
        <authorList>
            <person name="Zhou Z."/>
            <person name="Liu Y."/>
            <person name="Xu W."/>
            <person name="Pan J."/>
            <person name="Luo Z.H."/>
            <person name="Li M."/>
        </authorList>
    </citation>
    <scope>NUCLEOTIDE SEQUENCE [LARGE SCALE GENOMIC DNA]</scope>
    <source>
        <strain evidence="5">HyVt-93</strain>
    </source>
</reference>
<dbReference type="Proteomes" id="UP000886217">
    <property type="component" value="Unassembled WGS sequence"/>
</dbReference>
<dbReference type="EC" id="3.1.3.70" evidence="4"/>
<accession>A0A7C5NSY6</accession>
<dbReference type="GO" id="GO:0051479">
    <property type="term" value="P:mannosylglycerate biosynthetic process"/>
    <property type="evidence" value="ECO:0007669"/>
    <property type="project" value="InterPro"/>
</dbReference>
<dbReference type="NCBIfam" id="TIGR01486">
    <property type="entry name" value="HAD-SF-IIB-MPGP"/>
    <property type="match status" value="1"/>
</dbReference>
<dbReference type="SFLD" id="SFLDS00003">
    <property type="entry name" value="Haloacid_Dehalogenase"/>
    <property type="match status" value="1"/>
</dbReference>
<keyword evidence="2 5" id="KW-0378">Hydrolase</keyword>
<protein>
    <recommendedName>
        <fullName evidence="4">Mannosyl-3-phosphoglycerate phosphatase</fullName>
        <ecNumber evidence="4">3.1.3.70</ecNumber>
    </recommendedName>
</protein>
<dbReference type="SFLD" id="SFLDG01140">
    <property type="entry name" value="C2.B:_Phosphomannomutase_and_P"/>
    <property type="match status" value="1"/>
</dbReference>
<keyword evidence="1" id="KW-0479">Metal-binding</keyword>
<evidence type="ECO:0000256" key="1">
    <source>
        <dbReference type="ARBA" id="ARBA00022723"/>
    </source>
</evidence>
<dbReference type="PANTHER" id="PTHR10000:SF8">
    <property type="entry name" value="HAD SUPERFAMILY HYDROLASE-LIKE, TYPE 3"/>
    <property type="match status" value="1"/>
</dbReference>
<dbReference type="InterPro" id="IPR006379">
    <property type="entry name" value="HAD-SF_hydro_IIB"/>
</dbReference>
<name>A0A7C5NSY6_THELI</name>
<comment type="caution">
    <text evidence="5">The sequence shown here is derived from an EMBL/GenBank/DDBJ whole genome shotgun (WGS) entry which is preliminary data.</text>
</comment>
<dbReference type="Gene3D" id="3.30.980.20">
    <property type="entry name" value="Putative mannosyl-3-phosphoglycerate phosphatase, domain 2"/>
    <property type="match status" value="1"/>
</dbReference>
<gene>
    <name evidence="5" type="ORF">ENL40_05270</name>
</gene>
<dbReference type="SFLD" id="SFLDG01142">
    <property type="entry name" value="C2.B.2:_Mannosyl-3-phosphoglyc"/>
    <property type="match status" value="1"/>
</dbReference>
<dbReference type="InterPro" id="IPR036412">
    <property type="entry name" value="HAD-like_sf"/>
</dbReference>